<gene>
    <name evidence="2" type="ORF">FB550_10767</name>
</gene>
<protein>
    <submittedName>
        <fullName evidence="2">Uncharacterized protein</fullName>
    </submittedName>
</protein>
<dbReference type="AlphaFoldDB" id="A0A561D7X4"/>
<evidence type="ECO:0000256" key="1">
    <source>
        <dbReference type="SAM" id="MobiDB-lite"/>
    </source>
</evidence>
<accession>A0A561D7X4</accession>
<keyword evidence="3" id="KW-1185">Reference proteome</keyword>
<dbReference type="EMBL" id="VIVN01000007">
    <property type="protein sequence ID" value="TWD99432.1"/>
    <property type="molecule type" value="Genomic_DNA"/>
</dbReference>
<evidence type="ECO:0000313" key="3">
    <source>
        <dbReference type="Proteomes" id="UP000319671"/>
    </source>
</evidence>
<reference evidence="2 3" key="1">
    <citation type="submission" date="2019-06" db="EMBL/GenBank/DDBJ databases">
        <title>Sorghum-associated microbial communities from plants grown in Nebraska, USA.</title>
        <authorList>
            <person name="Schachtman D."/>
        </authorList>
    </citation>
    <scope>NUCLEOTIDE SEQUENCE [LARGE SCALE GENOMIC DNA]</scope>
    <source>
        <strain evidence="2 3">2482</strain>
    </source>
</reference>
<evidence type="ECO:0000313" key="2">
    <source>
        <dbReference type="EMBL" id="TWD99432.1"/>
    </source>
</evidence>
<proteinExistence type="predicted"/>
<dbReference type="RefSeq" id="WP_186446494.1">
    <property type="nucleotide sequence ID" value="NZ_VIVN01000007.1"/>
</dbReference>
<dbReference type="Proteomes" id="UP000319671">
    <property type="component" value="Unassembled WGS sequence"/>
</dbReference>
<feature type="region of interest" description="Disordered" evidence="1">
    <location>
        <begin position="32"/>
        <end position="56"/>
    </location>
</feature>
<name>A0A561D7X4_9BACI</name>
<comment type="caution">
    <text evidence="2">The sequence shown here is derived from an EMBL/GenBank/DDBJ whole genome shotgun (WGS) entry which is preliminary data.</text>
</comment>
<organism evidence="2 3">
    <name type="scientific">Neobacillus bataviensis</name>
    <dbReference type="NCBI Taxonomy" id="220685"/>
    <lineage>
        <taxon>Bacteria</taxon>
        <taxon>Bacillati</taxon>
        <taxon>Bacillota</taxon>
        <taxon>Bacilli</taxon>
        <taxon>Bacillales</taxon>
        <taxon>Bacillaceae</taxon>
        <taxon>Neobacillus</taxon>
    </lineage>
</organism>
<sequence>MDEMKKLKTKLKVAANKNGSMTQDFDDVKRLGKEMKKAKTGSELEKEDNKTPDPLQ</sequence>